<accession>B3P9Q6</accession>
<dbReference type="GO" id="GO:0000932">
    <property type="term" value="C:P-body"/>
    <property type="evidence" value="ECO:0007669"/>
    <property type="project" value="EnsemblMetazoa"/>
</dbReference>
<feature type="compositionally biased region" description="Polar residues" evidence="3">
    <location>
        <begin position="197"/>
        <end position="212"/>
    </location>
</feature>
<keyword evidence="5" id="KW-1185">Reference proteome</keyword>
<dbReference type="GO" id="GO:0005634">
    <property type="term" value="C:nucleus"/>
    <property type="evidence" value="ECO:0007669"/>
    <property type="project" value="EnsemblMetazoa"/>
</dbReference>
<dbReference type="GO" id="GO:0017148">
    <property type="term" value="P:negative regulation of translation"/>
    <property type="evidence" value="ECO:0007669"/>
    <property type="project" value="TreeGrafter"/>
</dbReference>
<feature type="region of interest" description="Disordered" evidence="3">
    <location>
        <begin position="922"/>
        <end position="959"/>
    </location>
</feature>
<dbReference type="GO" id="GO:1905536">
    <property type="term" value="P:negative regulation of eukaryotic translation initiation factor 4F complex assembly"/>
    <property type="evidence" value="ECO:0007669"/>
    <property type="project" value="EnsemblMetazoa"/>
</dbReference>
<proteinExistence type="predicted"/>
<feature type="compositionally biased region" description="Basic and acidic residues" evidence="3">
    <location>
        <begin position="276"/>
        <end position="297"/>
    </location>
</feature>
<evidence type="ECO:0000256" key="3">
    <source>
        <dbReference type="SAM" id="MobiDB-lite"/>
    </source>
</evidence>
<sequence length="1009" mass="113272">MDTSKLSARYSKSDLLGLRYEGKSRQRPQCASRLELQTLGFWKINLSTAALTVSNTYCNQNKNRLSPEADNSTLVCSNSSSISSRRAMRNRERANNYYQRFVPTDSLLISGEEKDKDALSHGQPYKSTMIDHRSISSSHLMPAFAKKRFVISKGGNSADSNEGIVNTCASKGKAPSSPSRKGSELDTAGTCLNYAQPDQDQCLSSSPTFSTSRQERRIGSGRLLPRSDNWEYKNQNTMEASIENEKETSLNGSGGTSSFNQHNNSQHRSRTISGKSVERALDHTDRRFQYDSKKPADRQGINNRRISGKETFSNQSRGKRANSYLIHEEPEWFSAGPKSQLETIDLHGFDDLEINEERSEIGDQNDQIQQLSKNLATQATIDNASMRNSNVSSNLCDANPSDQMKDSGENVTFIQNSTDLGHHNKNQPSQMQSSQSSESEFNFDAFLNMHPLDNSLLNNEDTEKSEAKGTSRFSLWFRHKEAANNNELSGLRESHAQEKIGMPSVKDLEAQMTKVDMRTDLINPIAGSFSQTVQVEKPIARDTEAFKKLLQQLGSQARQPHPSFHSINLTNVATHEQLELKLHKKLNDGHSQQPELSVNVPTMPTSTHVFLQKRSEIQHLIQRLHCGDVSHEFLEKELDNPSTPAATKDVIATVFREYSHPKSNAVVTVDPNIFNQSSFLQPQSVHQHYSQELHSQNTANHTINQLISHGNSPTPLAFTPTSVLRKMTADKDTQSPSSYSQHPQYKIHQQHAKQLGTRENMHEPQLTATMAVQPRMILGGGNFAMVQNNQQLSPNLSQSRNQQVLKWTSGNMQMVQGKSFGRPILKGGLNSIPQPNSALPFNAHKIGMQPIHQPNQPNQHMQQQQQLRFISVEYVKTENVHQNMASPVGRHQLYLQHQQQHLQTRQQPRQRVIYEEMHRQSNLQMSPPLPGFSDSSDSGNVIKTNSLTSPSYQRDDRISSPTNQLAQWFSPELLAKASAGKLPLLNVNQALSLEEFERSIQHSSAVVHN</sequence>
<feature type="compositionally biased region" description="Low complexity" evidence="3">
    <location>
        <begin position="734"/>
        <end position="744"/>
    </location>
</feature>
<dbReference type="GO" id="GO:0008190">
    <property type="term" value="F:eukaryotic initiation factor 4E binding"/>
    <property type="evidence" value="ECO:0007669"/>
    <property type="project" value="EnsemblMetazoa"/>
</dbReference>
<reference evidence="4 5" key="1">
    <citation type="journal article" date="2007" name="Nature">
        <title>Evolution of genes and genomes on the Drosophila phylogeny.</title>
        <authorList>
            <consortium name="Drosophila 12 Genomes Consortium"/>
            <person name="Clark A.G."/>
            <person name="Eisen M.B."/>
            <person name="Smith D.R."/>
            <person name="Bergman C.M."/>
            <person name="Oliver B."/>
            <person name="Markow T.A."/>
            <person name="Kaufman T.C."/>
            <person name="Kellis M."/>
            <person name="Gelbart W."/>
            <person name="Iyer V.N."/>
            <person name="Pollard D.A."/>
            <person name="Sackton T.B."/>
            <person name="Larracuente A.M."/>
            <person name="Singh N.D."/>
            <person name="Abad J.P."/>
            <person name="Abt D.N."/>
            <person name="Adryan B."/>
            <person name="Aguade M."/>
            <person name="Akashi H."/>
            <person name="Anderson W.W."/>
            <person name="Aquadro C.F."/>
            <person name="Ardell D.H."/>
            <person name="Arguello R."/>
            <person name="Artieri C.G."/>
            <person name="Barbash D.A."/>
            <person name="Barker D."/>
            <person name="Barsanti P."/>
            <person name="Batterham P."/>
            <person name="Batzoglou S."/>
            <person name="Begun D."/>
            <person name="Bhutkar A."/>
            <person name="Blanco E."/>
            <person name="Bosak S.A."/>
            <person name="Bradley R.K."/>
            <person name="Brand A.D."/>
            <person name="Brent M.R."/>
            <person name="Brooks A.N."/>
            <person name="Brown R.H."/>
            <person name="Butlin R.K."/>
            <person name="Caggese C."/>
            <person name="Calvi B.R."/>
            <person name="Bernardo de Carvalho A."/>
            <person name="Caspi A."/>
            <person name="Castrezana S."/>
            <person name="Celniker S.E."/>
            <person name="Chang J.L."/>
            <person name="Chapple C."/>
            <person name="Chatterji S."/>
            <person name="Chinwalla A."/>
            <person name="Civetta A."/>
            <person name="Clifton S.W."/>
            <person name="Comeron J.M."/>
            <person name="Costello J.C."/>
            <person name="Coyne J.A."/>
            <person name="Daub J."/>
            <person name="David R.G."/>
            <person name="Delcher A.L."/>
            <person name="Delehaunty K."/>
            <person name="Do C.B."/>
            <person name="Ebling H."/>
            <person name="Edwards K."/>
            <person name="Eickbush T."/>
            <person name="Evans J.D."/>
            <person name="Filipski A."/>
            <person name="Findeiss S."/>
            <person name="Freyhult E."/>
            <person name="Fulton L."/>
            <person name="Fulton R."/>
            <person name="Garcia A.C."/>
            <person name="Gardiner A."/>
            <person name="Garfield D.A."/>
            <person name="Garvin B.E."/>
            <person name="Gibson G."/>
            <person name="Gilbert D."/>
            <person name="Gnerre S."/>
            <person name="Godfrey J."/>
            <person name="Good R."/>
            <person name="Gotea V."/>
            <person name="Gravely B."/>
            <person name="Greenberg A.J."/>
            <person name="Griffiths-Jones S."/>
            <person name="Gross S."/>
            <person name="Guigo R."/>
            <person name="Gustafson E.A."/>
            <person name="Haerty W."/>
            <person name="Hahn M.W."/>
            <person name="Halligan D.L."/>
            <person name="Halpern A.L."/>
            <person name="Halter G.M."/>
            <person name="Han M.V."/>
            <person name="Heger A."/>
            <person name="Hillier L."/>
            <person name="Hinrichs A.S."/>
            <person name="Holmes I."/>
            <person name="Hoskins R.A."/>
            <person name="Hubisz M.J."/>
            <person name="Hultmark D."/>
            <person name="Huntley M.A."/>
            <person name="Jaffe D.B."/>
            <person name="Jagadeeshan S."/>
            <person name="Jeck W.R."/>
            <person name="Johnson J."/>
            <person name="Jones C.D."/>
            <person name="Jordan W.C."/>
            <person name="Karpen G.H."/>
            <person name="Kataoka E."/>
            <person name="Keightley P.D."/>
            <person name="Kheradpour P."/>
            <person name="Kirkness E.F."/>
            <person name="Koerich L.B."/>
            <person name="Kristiansen K."/>
            <person name="Kudrna D."/>
            <person name="Kulathinal R.J."/>
            <person name="Kumar S."/>
            <person name="Kwok R."/>
            <person name="Lander E."/>
            <person name="Langley C.H."/>
            <person name="Lapoint R."/>
            <person name="Lazzaro B.P."/>
            <person name="Lee S.J."/>
            <person name="Levesque L."/>
            <person name="Li R."/>
            <person name="Lin C.F."/>
            <person name="Lin M.F."/>
            <person name="Lindblad-Toh K."/>
            <person name="Llopart A."/>
            <person name="Long M."/>
            <person name="Low L."/>
            <person name="Lozovsky E."/>
            <person name="Lu J."/>
            <person name="Luo M."/>
            <person name="Machado C.A."/>
            <person name="Makalowski W."/>
            <person name="Marzo M."/>
            <person name="Matsuda M."/>
            <person name="Matzkin L."/>
            <person name="McAllister B."/>
            <person name="McBride C.S."/>
            <person name="McKernan B."/>
            <person name="McKernan K."/>
            <person name="Mendez-Lago M."/>
            <person name="Minx P."/>
            <person name="Mollenhauer M.U."/>
            <person name="Montooth K."/>
            <person name="Mount S.M."/>
            <person name="Mu X."/>
            <person name="Myers E."/>
            <person name="Negre B."/>
            <person name="Newfeld S."/>
            <person name="Nielsen R."/>
            <person name="Noor M.A."/>
            <person name="O'Grady P."/>
            <person name="Pachter L."/>
            <person name="Papaceit M."/>
            <person name="Parisi M.J."/>
            <person name="Parisi M."/>
            <person name="Parts L."/>
            <person name="Pedersen J.S."/>
            <person name="Pesole G."/>
            <person name="Phillippy A.M."/>
            <person name="Ponting C.P."/>
            <person name="Pop M."/>
            <person name="Porcelli D."/>
            <person name="Powell J.R."/>
            <person name="Prohaska S."/>
            <person name="Pruitt K."/>
            <person name="Puig M."/>
            <person name="Quesneville H."/>
            <person name="Ram K.R."/>
            <person name="Rand D."/>
            <person name="Rasmussen M.D."/>
            <person name="Reed L.K."/>
            <person name="Reenan R."/>
            <person name="Reily A."/>
            <person name="Remington K.A."/>
            <person name="Rieger T.T."/>
            <person name="Ritchie M.G."/>
            <person name="Robin C."/>
            <person name="Rogers Y.H."/>
            <person name="Rohde C."/>
            <person name="Rozas J."/>
            <person name="Rubenfield M.J."/>
            <person name="Ruiz A."/>
            <person name="Russo S."/>
            <person name="Salzberg S.L."/>
            <person name="Sanchez-Gracia A."/>
            <person name="Saranga D.J."/>
            <person name="Sato H."/>
            <person name="Schaeffer S.W."/>
            <person name="Schatz M.C."/>
            <person name="Schlenke T."/>
            <person name="Schwartz R."/>
            <person name="Segarra C."/>
            <person name="Singh R.S."/>
            <person name="Sirot L."/>
            <person name="Sirota M."/>
            <person name="Sisneros N.B."/>
            <person name="Smith C.D."/>
            <person name="Smith T.F."/>
            <person name="Spieth J."/>
            <person name="Stage D.E."/>
            <person name="Stark A."/>
            <person name="Stephan W."/>
            <person name="Strausberg R.L."/>
            <person name="Strempel S."/>
            <person name="Sturgill D."/>
            <person name="Sutton G."/>
            <person name="Sutton G.G."/>
            <person name="Tao W."/>
            <person name="Teichmann S."/>
            <person name="Tobari Y.N."/>
            <person name="Tomimura Y."/>
            <person name="Tsolas J.M."/>
            <person name="Valente V.L."/>
            <person name="Venter E."/>
            <person name="Venter J.C."/>
            <person name="Vicario S."/>
            <person name="Vieira F.G."/>
            <person name="Vilella A.J."/>
            <person name="Villasante A."/>
            <person name="Walenz B."/>
            <person name="Wang J."/>
            <person name="Wasserman M."/>
            <person name="Watts T."/>
            <person name="Wilson D."/>
            <person name="Wilson R.K."/>
            <person name="Wing R.A."/>
            <person name="Wolfner M.F."/>
            <person name="Wong A."/>
            <person name="Wong G.K."/>
            <person name="Wu C.I."/>
            <person name="Wu G."/>
            <person name="Yamamoto D."/>
            <person name="Yang H.P."/>
            <person name="Yang S.P."/>
            <person name="Yorke J.A."/>
            <person name="Yoshida K."/>
            <person name="Zdobnov E."/>
            <person name="Zhang P."/>
            <person name="Zhang Y."/>
            <person name="Zimin A.V."/>
            <person name="Baldwin J."/>
            <person name="Abdouelleil A."/>
            <person name="Abdulkadir J."/>
            <person name="Abebe A."/>
            <person name="Abera B."/>
            <person name="Abreu J."/>
            <person name="Acer S.C."/>
            <person name="Aftuck L."/>
            <person name="Alexander A."/>
            <person name="An P."/>
            <person name="Anderson E."/>
            <person name="Anderson S."/>
            <person name="Arachi H."/>
            <person name="Azer M."/>
            <person name="Bachantsang P."/>
            <person name="Barry A."/>
            <person name="Bayul T."/>
            <person name="Berlin A."/>
            <person name="Bessette D."/>
            <person name="Bloom T."/>
            <person name="Blye J."/>
            <person name="Boguslavskiy L."/>
            <person name="Bonnet C."/>
            <person name="Boukhgalter B."/>
            <person name="Bourzgui I."/>
            <person name="Brown A."/>
            <person name="Cahill P."/>
            <person name="Channer S."/>
            <person name="Cheshatsang Y."/>
            <person name="Chuda L."/>
            <person name="Citroen M."/>
            <person name="Collymore A."/>
            <person name="Cooke P."/>
            <person name="Costello M."/>
            <person name="D'Aco K."/>
            <person name="Daza R."/>
            <person name="De Haan G."/>
            <person name="DeGray S."/>
            <person name="DeMaso C."/>
            <person name="Dhargay N."/>
            <person name="Dooley K."/>
            <person name="Dooley E."/>
            <person name="Doricent M."/>
            <person name="Dorje P."/>
            <person name="Dorjee K."/>
            <person name="Dupes A."/>
            <person name="Elong R."/>
            <person name="Falk J."/>
            <person name="Farina A."/>
            <person name="Faro S."/>
            <person name="Ferguson D."/>
            <person name="Fisher S."/>
            <person name="Foley C.D."/>
            <person name="Franke A."/>
            <person name="Friedrich D."/>
            <person name="Gadbois L."/>
            <person name="Gearin G."/>
            <person name="Gearin C.R."/>
            <person name="Giannoukos G."/>
            <person name="Goode T."/>
            <person name="Graham J."/>
            <person name="Grandbois E."/>
            <person name="Grewal S."/>
            <person name="Gyaltsen K."/>
            <person name="Hafez N."/>
            <person name="Hagos B."/>
            <person name="Hall J."/>
            <person name="Henson C."/>
            <person name="Hollinger A."/>
            <person name="Honan T."/>
            <person name="Huard M.D."/>
            <person name="Hughes L."/>
            <person name="Hurhula B."/>
            <person name="Husby M.E."/>
            <person name="Kamat A."/>
            <person name="Kanga B."/>
            <person name="Kashin S."/>
            <person name="Khazanovich D."/>
            <person name="Kisner P."/>
            <person name="Lance K."/>
            <person name="Lara M."/>
            <person name="Lee W."/>
            <person name="Lennon N."/>
            <person name="Letendre F."/>
            <person name="LeVine R."/>
            <person name="Lipovsky A."/>
            <person name="Liu X."/>
            <person name="Liu J."/>
            <person name="Liu S."/>
            <person name="Lokyitsang T."/>
            <person name="Lokyitsang Y."/>
            <person name="Lubonja R."/>
            <person name="Lui A."/>
            <person name="MacDonald P."/>
            <person name="Magnisalis V."/>
            <person name="Maru K."/>
            <person name="Matthews C."/>
            <person name="McCusker W."/>
            <person name="McDonough S."/>
            <person name="Mehta T."/>
            <person name="Meldrim J."/>
            <person name="Meneus L."/>
            <person name="Mihai O."/>
            <person name="Mihalev A."/>
            <person name="Mihova T."/>
            <person name="Mittelman R."/>
            <person name="Mlenga V."/>
            <person name="Montmayeur A."/>
            <person name="Mulrain L."/>
            <person name="Navidi A."/>
            <person name="Naylor J."/>
            <person name="Negash T."/>
            <person name="Nguyen T."/>
            <person name="Nguyen N."/>
            <person name="Nicol R."/>
            <person name="Norbu C."/>
            <person name="Norbu N."/>
            <person name="Novod N."/>
            <person name="O'Neill B."/>
            <person name="Osman S."/>
            <person name="Markiewicz E."/>
            <person name="Oyono O.L."/>
            <person name="Patti C."/>
            <person name="Phunkhang P."/>
            <person name="Pierre F."/>
            <person name="Priest M."/>
            <person name="Raghuraman S."/>
            <person name="Rege F."/>
            <person name="Reyes R."/>
            <person name="Rise C."/>
            <person name="Rogov P."/>
            <person name="Ross K."/>
            <person name="Ryan E."/>
            <person name="Settipalli S."/>
            <person name="Shea T."/>
            <person name="Sherpa N."/>
            <person name="Shi L."/>
            <person name="Shih D."/>
            <person name="Sparrow T."/>
            <person name="Spaulding J."/>
            <person name="Stalker J."/>
            <person name="Stange-Thomann N."/>
            <person name="Stavropoulos S."/>
            <person name="Stone C."/>
            <person name="Strader C."/>
            <person name="Tesfaye S."/>
            <person name="Thomson T."/>
            <person name="Thoulutsang Y."/>
            <person name="Thoulutsang D."/>
            <person name="Topham K."/>
            <person name="Topping I."/>
            <person name="Tsamla T."/>
            <person name="Vassiliev H."/>
            <person name="Vo A."/>
            <person name="Wangchuk T."/>
            <person name="Wangdi T."/>
            <person name="Weiand M."/>
            <person name="Wilkinson J."/>
            <person name="Wilson A."/>
            <person name="Yadav S."/>
            <person name="Young G."/>
            <person name="Yu Q."/>
            <person name="Zembek L."/>
            <person name="Zhong D."/>
            <person name="Zimmer A."/>
            <person name="Zwirko Z."/>
            <person name="Jaffe D.B."/>
            <person name="Alvarez P."/>
            <person name="Brockman W."/>
            <person name="Butler J."/>
            <person name="Chin C."/>
            <person name="Gnerre S."/>
            <person name="Grabherr M."/>
            <person name="Kleber M."/>
            <person name="Mauceli E."/>
            <person name="MacCallum I."/>
        </authorList>
    </citation>
    <scope>NUCLEOTIDE SEQUENCE [LARGE SCALE GENOMIC DNA]</scope>
    <source>
        <strain evidence="4 5">TSC#14021-0224.01</strain>
    </source>
</reference>
<feature type="compositionally biased region" description="Low complexity" evidence="3">
    <location>
        <begin position="427"/>
        <end position="439"/>
    </location>
</feature>
<feature type="compositionally biased region" description="Polar residues" evidence="3">
    <location>
        <begin position="933"/>
        <end position="952"/>
    </location>
</feature>
<feature type="region of interest" description="Disordered" evidence="3">
    <location>
        <begin position="728"/>
        <end position="751"/>
    </location>
</feature>
<dbReference type="PANTHER" id="PTHR12269:SF1">
    <property type="entry name" value="EUKARYOTIC TRANSLATION INITIATION FACTOR 4E TRANSPORTER"/>
    <property type="match status" value="1"/>
</dbReference>
<gene>
    <name evidence="4" type="primary">Dere\GG16427</name>
    <name evidence="4" type="synonym">dere_GLEANR_16534</name>
    <name evidence="4" type="synonym">GG16427</name>
    <name evidence="4" type="ORF">Dere_GG16427</name>
</gene>
<evidence type="ECO:0000256" key="1">
    <source>
        <dbReference type="ARBA" id="ARBA00004496"/>
    </source>
</evidence>
<evidence type="ECO:0008006" key="6">
    <source>
        <dbReference type="Google" id="ProtNLM"/>
    </source>
</evidence>
<dbReference type="EMBL" id="CH954184">
    <property type="protein sequence ID" value="EDV45219.1"/>
    <property type="molecule type" value="Genomic_DNA"/>
</dbReference>
<dbReference type="PANTHER" id="PTHR12269">
    <property type="entry name" value="EUKARYOTIC TRANSLATION INITIATION FACTOR 4E TRANSPORTER"/>
    <property type="match status" value="1"/>
</dbReference>
<feature type="compositionally biased region" description="Polar residues" evidence="3">
    <location>
        <begin position="300"/>
        <end position="316"/>
    </location>
</feature>
<evidence type="ECO:0000313" key="5">
    <source>
        <dbReference type="Proteomes" id="UP000008711"/>
    </source>
</evidence>
<dbReference type="GO" id="GO:0003729">
    <property type="term" value="F:mRNA binding"/>
    <property type="evidence" value="ECO:0007669"/>
    <property type="project" value="TreeGrafter"/>
</dbReference>
<dbReference type="OrthoDB" id="8916892at2759"/>
<comment type="subcellular location">
    <subcellularLocation>
        <location evidence="1">Cytoplasm</location>
    </subcellularLocation>
</comment>
<dbReference type="InterPro" id="IPR018862">
    <property type="entry name" value="eIF4E-T"/>
</dbReference>
<protein>
    <recommendedName>
        <fullName evidence="6">Protein cup</fullName>
    </recommendedName>
</protein>
<dbReference type="Pfam" id="PF10477">
    <property type="entry name" value="EIF4E-T"/>
    <property type="match status" value="1"/>
</dbReference>
<evidence type="ECO:0000256" key="2">
    <source>
        <dbReference type="ARBA" id="ARBA00022490"/>
    </source>
</evidence>
<dbReference type="HOGENOM" id="CLU_011837_0_0_1"/>
<feature type="region of interest" description="Disordered" evidence="3">
    <location>
        <begin position="418"/>
        <end position="439"/>
    </location>
</feature>
<dbReference type="eggNOG" id="ENOG502R91V">
    <property type="taxonomic scope" value="Eukaryota"/>
</dbReference>
<feature type="region of interest" description="Disordered" evidence="3">
    <location>
        <begin position="197"/>
        <end position="317"/>
    </location>
</feature>
<organism evidence="4 5">
    <name type="scientific">Drosophila erecta</name>
    <name type="common">Fruit fly</name>
    <dbReference type="NCBI Taxonomy" id="7220"/>
    <lineage>
        <taxon>Eukaryota</taxon>
        <taxon>Metazoa</taxon>
        <taxon>Ecdysozoa</taxon>
        <taxon>Arthropoda</taxon>
        <taxon>Hexapoda</taxon>
        <taxon>Insecta</taxon>
        <taxon>Pterygota</taxon>
        <taxon>Neoptera</taxon>
        <taxon>Endopterygota</taxon>
        <taxon>Diptera</taxon>
        <taxon>Brachycera</taxon>
        <taxon>Muscomorpha</taxon>
        <taxon>Ephydroidea</taxon>
        <taxon>Drosophilidae</taxon>
        <taxon>Drosophila</taxon>
        <taxon>Sophophora</taxon>
    </lineage>
</organism>
<dbReference type="Proteomes" id="UP000008711">
    <property type="component" value="Unassembled WGS sequence"/>
</dbReference>
<dbReference type="GO" id="GO:0005829">
    <property type="term" value="C:cytosol"/>
    <property type="evidence" value="ECO:0007669"/>
    <property type="project" value="EnsemblMetazoa"/>
</dbReference>
<evidence type="ECO:0000313" key="4">
    <source>
        <dbReference type="EMBL" id="EDV45219.1"/>
    </source>
</evidence>
<reference evidence="4 5" key="2">
    <citation type="journal article" date="2008" name="Bioinformatics">
        <title>Assembly reconciliation.</title>
        <authorList>
            <person name="Zimin A.V."/>
            <person name="Smith D.R."/>
            <person name="Sutton G."/>
            <person name="Yorke J.A."/>
        </authorList>
    </citation>
    <scope>NUCLEOTIDE SEQUENCE [LARGE SCALE GENOMIC DNA]</scope>
    <source>
        <strain evidence="4 5">TSC#14021-0224.01</strain>
    </source>
</reference>
<keyword evidence="2" id="KW-0963">Cytoplasm</keyword>
<dbReference type="OMA" id="LPRNDNW"/>
<dbReference type="AlphaFoldDB" id="B3P9Q6"/>
<dbReference type="PhylomeDB" id="B3P9Q6"/>
<dbReference type="KEGG" id="der:6555834"/>
<name>B3P9Q6_DROER</name>